<feature type="domain" description="Glycosyltransferase RgtA/B/C/D-like" evidence="9">
    <location>
        <begin position="66"/>
        <end position="223"/>
    </location>
</feature>
<name>A0A1V6C492_UNCT6</name>
<reference evidence="10" key="1">
    <citation type="submission" date="2017-02" db="EMBL/GenBank/DDBJ databases">
        <title>Delving into the versatile metabolic prowess of the omnipresent phylum Bacteroidetes.</title>
        <authorList>
            <person name="Nobu M.K."/>
            <person name="Mei R."/>
            <person name="Narihiro T."/>
            <person name="Kuroda K."/>
            <person name="Liu W.-T."/>
        </authorList>
    </citation>
    <scope>NUCLEOTIDE SEQUENCE</scope>
    <source>
        <strain evidence="10">ADurb.Bin131</strain>
    </source>
</reference>
<accession>A0A1V6C492</accession>
<feature type="transmembrane region" description="Helical" evidence="8">
    <location>
        <begin position="114"/>
        <end position="134"/>
    </location>
</feature>
<sequence>MAEKTSYKISHILFLIFLVGFLVRIVFILLLGPHFYFDDEQEYWKMVNNFLSGKGLMVSETLKAYRPPVYPLFIAILVKLGSGIVGIRIVQALISAVTSVLIYLLGRKVFSERVAILAGCISSVYPFFIFYTGFLLTETLFIFLMVSAILMFIRVFESDTSPLYGTIPGFITGIAGLCRPTMEAFFPFALVFILFSEGSYKKRLLKIFFAGLGFILILSPWVIRNFVVLGKFIPGTTMGGAVFWEGNNPYSEGGPCRYFPDGVWQIDESKRDSVFYKITIDYIKQDPVRFIKLLGKKFVRFWNVVLNASDYSSFFYRLVSVLSFGLLLPFFVIGLFIPPLDLKKAFLIGIIVFFTIFHMIFLASVRYRIAIEPFVILFACQGFFWFLEHVKGIVNK</sequence>
<feature type="transmembrane region" description="Helical" evidence="8">
    <location>
        <begin position="72"/>
        <end position="105"/>
    </location>
</feature>
<feature type="transmembrane region" description="Helical" evidence="8">
    <location>
        <begin position="345"/>
        <end position="363"/>
    </location>
</feature>
<evidence type="ECO:0000256" key="4">
    <source>
        <dbReference type="ARBA" id="ARBA00022679"/>
    </source>
</evidence>
<comment type="subcellular location">
    <subcellularLocation>
        <location evidence="1">Cell membrane</location>
        <topology evidence="1">Multi-pass membrane protein</topology>
    </subcellularLocation>
</comment>
<dbReference type="PANTHER" id="PTHR33908">
    <property type="entry name" value="MANNOSYLTRANSFERASE YKCB-RELATED"/>
    <property type="match status" value="1"/>
</dbReference>
<feature type="transmembrane region" description="Helical" evidence="8">
    <location>
        <begin position="369"/>
        <end position="387"/>
    </location>
</feature>
<proteinExistence type="predicted"/>
<keyword evidence="3" id="KW-0328">Glycosyltransferase</keyword>
<evidence type="ECO:0000256" key="8">
    <source>
        <dbReference type="SAM" id="Phobius"/>
    </source>
</evidence>
<evidence type="ECO:0000256" key="1">
    <source>
        <dbReference type="ARBA" id="ARBA00004651"/>
    </source>
</evidence>
<evidence type="ECO:0000256" key="2">
    <source>
        <dbReference type="ARBA" id="ARBA00022475"/>
    </source>
</evidence>
<dbReference type="InterPro" id="IPR038731">
    <property type="entry name" value="RgtA/B/C-like"/>
</dbReference>
<dbReference type="AlphaFoldDB" id="A0A1V6C492"/>
<feature type="transmembrane region" description="Helical" evidence="8">
    <location>
        <begin position="12"/>
        <end position="36"/>
    </location>
</feature>
<evidence type="ECO:0000256" key="6">
    <source>
        <dbReference type="ARBA" id="ARBA00022989"/>
    </source>
</evidence>
<evidence type="ECO:0000256" key="3">
    <source>
        <dbReference type="ARBA" id="ARBA00022676"/>
    </source>
</evidence>
<dbReference type="GO" id="GO:0016763">
    <property type="term" value="F:pentosyltransferase activity"/>
    <property type="evidence" value="ECO:0007669"/>
    <property type="project" value="TreeGrafter"/>
</dbReference>
<keyword evidence="6 8" id="KW-1133">Transmembrane helix</keyword>
<comment type="caution">
    <text evidence="10">The sequence shown here is derived from an EMBL/GenBank/DDBJ whole genome shotgun (WGS) entry which is preliminary data.</text>
</comment>
<feature type="transmembrane region" description="Helical" evidence="8">
    <location>
        <begin position="140"/>
        <end position="156"/>
    </location>
</feature>
<evidence type="ECO:0000259" key="9">
    <source>
        <dbReference type="Pfam" id="PF13231"/>
    </source>
</evidence>
<keyword evidence="7 8" id="KW-0472">Membrane</keyword>
<dbReference type="Pfam" id="PF13231">
    <property type="entry name" value="PMT_2"/>
    <property type="match status" value="1"/>
</dbReference>
<gene>
    <name evidence="10" type="ORF">BWX89_01660</name>
</gene>
<dbReference type="PANTHER" id="PTHR33908:SF11">
    <property type="entry name" value="MEMBRANE PROTEIN"/>
    <property type="match status" value="1"/>
</dbReference>
<evidence type="ECO:0000256" key="5">
    <source>
        <dbReference type="ARBA" id="ARBA00022692"/>
    </source>
</evidence>
<dbReference type="Proteomes" id="UP000485562">
    <property type="component" value="Unassembled WGS sequence"/>
</dbReference>
<protein>
    <recommendedName>
        <fullName evidence="9">Glycosyltransferase RgtA/B/C/D-like domain-containing protein</fullName>
    </recommendedName>
</protein>
<organism evidence="10">
    <name type="scientific">candidate division TA06 bacterium ADurb.Bin131</name>
    <dbReference type="NCBI Taxonomy" id="1852827"/>
    <lineage>
        <taxon>Bacteria</taxon>
        <taxon>Bacteria division TA06</taxon>
    </lineage>
</organism>
<dbReference type="EMBL" id="MWDQ01000150">
    <property type="protein sequence ID" value="OQB71739.1"/>
    <property type="molecule type" value="Genomic_DNA"/>
</dbReference>
<dbReference type="InterPro" id="IPR050297">
    <property type="entry name" value="LipidA_mod_glycosyltrf_83"/>
</dbReference>
<keyword evidence="2" id="KW-1003">Cell membrane</keyword>
<keyword evidence="5 8" id="KW-0812">Transmembrane</keyword>
<evidence type="ECO:0000256" key="7">
    <source>
        <dbReference type="ARBA" id="ARBA00023136"/>
    </source>
</evidence>
<dbReference type="GO" id="GO:0009103">
    <property type="term" value="P:lipopolysaccharide biosynthetic process"/>
    <property type="evidence" value="ECO:0007669"/>
    <property type="project" value="UniProtKB-ARBA"/>
</dbReference>
<evidence type="ECO:0000313" key="10">
    <source>
        <dbReference type="EMBL" id="OQB71739.1"/>
    </source>
</evidence>
<feature type="transmembrane region" description="Helical" evidence="8">
    <location>
        <begin position="314"/>
        <end position="338"/>
    </location>
</feature>
<keyword evidence="4" id="KW-0808">Transferase</keyword>
<feature type="transmembrane region" description="Helical" evidence="8">
    <location>
        <begin position="204"/>
        <end position="223"/>
    </location>
</feature>
<dbReference type="GO" id="GO:0005886">
    <property type="term" value="C:plasma membrane"/>
    <property type="evidence" value="ECO:0007669"/>
    <property type="project" value="UniProtKB-SubCell"/>
</dbReference>